<dbReference type="Pfam" id="PF10536">
    <property type="entry name" value="PMD"/>
    <property type="match status" value="1"/>
</dbReference>
<gene>
    <name evidence="3" type="ORF">PIB30_024930</name>
</gene>
<evidence type="ECO:0000313" key="4">
    <source>
        <dbReference type="Proteomes" id="UP001341840"/>
    </source>
</evidence>
<protein>
    <recommendedName>
        <fullName evidence="2">Aminotransferase-like plant mobile domain-containing protein</fullName>
    </recommendedName>
</protein>
<keyword evidence="4" id="KW-1185">Reference proteome</keyword>
<reference evidence="3 4" key="1">
    <citation type="journal article" date="2023" name="Plants (Basel)">
        <title>Bridging the Gap: Combining Genomics and Transcriptomics Approaches to Understand Stylosanthes scabra, an Orphan Legume from the Brazilian Caatinga.</title>
        <authorList>
            <person name="Ferreira-Neto J.R.C."/>
            <person name="da Silva M.D."/>
            <person name="Binneck E."/>
            <person name="de Melo N.F."/>
            <person name="da Silva R.H."/>
            <person name="de Melo A.L.T.M."/>
            <person name="Pandolfi V."/>
            <person name="Bustamante F.O."/>
            <person name="Brasileiro-Vidal A.C."/>
            <person name="Benko-Iseppon A.M."/>
        </authorList>
    </citation>
    <scope>NUCLEOTIDE SEQUENCE [LARGE SCALE GENOMIC DNA]</scope>
    <source>
        <tissue evidence="3">Leaves</tissue>
    </source>
</reference>
<evidence type="ECO:0000313" key="3">
    <source>
        <dbReference type="EMBL" id="MED6157615.1"/>
    </source>
</evidence>
<dbReference type="InterPro" id="IPR019557">
    <property type="entry name" value="AminoTfrase-like_pln_mobile"/>
</dbReference>
<proteinExistence type="predicted"/>
<name>A0ABU6UAB4_9FABA</name>
<dbReference type="Proteomes" id="UP001341840">
    <property type="component" value="Unassembled WGS sequence"/>
</dbReference>
<organism evidence="3 4">
    <name type="scientific">Stylosanthes scabra</name>
    <dbReference type="NCBI Taxonomy" id="79078"/>
    <lineage>
        <taxon>Eukaryota</taxon>
        <taxon>Viridiplantae</taxon>
        <taxon>Streptophyta</taxon>
        <taxon>Embryophyta</taxon>
        <taxon>Tracheophyta</taxon>
        <taxon>Spermatophyta</taxon>
        <taxon>Magnoliopsida</taxon>
        <taxon>eudicotyledons</taxon>
        <taxon>Gunneridae</taxon>
        <taxon>Pentapetalae</taxon>
        <taxon>rosids</taxon>
        <taxon>fabids</taxon>
        <taxon>Fabales</taxon>
        <taxon>Fabaceae</taxon>
        <taxon>Papilionoideae</taxon>
        <taxon>50 kb inversion clade</taxon>
        <taxon>dalbergioids sensu lato</taxon>
        <taxon>Dalbergieae</taxon>
        <taxon>Pterocarpus clade</taxon>
        <taxon>Stylosanthes</taxon>
    </lineage>
</organism>
<dbReference type="PANTHER" id="PTHR46033:SF8">
    <property type="entry name" value="PROTEIN MAINTENANCE OF MERISTEMS-LIKE"/>
    <property type="match status" value="1"/>
</dbReference>
<comment type="caution">
    <text evidence="3">The sequence shown here is derived from an EMBL/GenBank/DDBJ whole genome shotgun (WGS) entry which is preliminary data.</text>
</comment>
<dbReference type="EMBL" id="JASCZI010120919">
    <property type="protein sequence ID" value="MED6157615.1"/>
    <property type="molecule type" value="Genomic_DNA"/>
</dbReference>
<dbReference type="PANTHER" id="PTHR46033">
    <property type="entry name" value="PROTEIN MAIN-LIKE 2"/>
    <property type="match status" value="1"/>
</dbReference>
<evidence type="ECO:0000256" key="1">
    <source>
        <dbReference type="SAM" id="MobiDB-lite"/>
    </source>
</evidence>
<sequence>MLLCGQFAWTPYDALAWDALRPAWMLTEEEQRTWLAVVPIVCFMYVRMHHVDRVKRQLGSEQQIPEDPVNLDGFLTVSARGEDQHWPTRHQQWYDDWRNRFMDERQITITPTQYPAMPTQQYFDWWQDAYRVRFLSPADALDVPRLDALPDDVPATDSQPRDSVGSSDLTSGDRLVVVVAGEPQRPVGVIDSEEEAKYDRQEDVAGVAGDGGATGTQQTHDSGDGPVIGEDIPVDDAFFTGAEHHFQSSFGGGEASSSQQFMDPSMDFIATVSESQFGQVAGRYHRAREAATAAEHLAPFRAPPPVAGEDMSWIPPITLPSHGFASTAPAFPRLGTPPS</sequence>
<evidence type="ECO:0000259" key="2">
    <source>
        <dbReference type="Pfam" id="PF10536"/>
    </source>
</evidence>
<dbReference type="InterPro" id="IPR044824">
    <property type="entry name" value="MAIN-like"/>
</dbReference>
<feature type="domain" description="Aminotransferase-like plant mobile" evidence="2">
    <location>
        <begin position="6"/>
        <end position="127"/>
    </location>
</feature>
<feature type="region of interest" description="Disordered" evidence="1">
    <location>
        <begin position="150"/>
        <end position="170"/>
    </location>
</feature>
<feature type="region of interest" description="Disordered" evidence="1">
    <location>
        <begin position="206"/>
        <end position="226"/>
    </location>
</feature>
<accession>A0ABU6UAB4</accession>